<dbReference type="InterPro" id="IPR052932">
    <property type="entry name" value="OprB_Porin"/>
</dbReference>
<gene>
    <name evidence="4" type="ORF">Q9K01_00960</name>
</gene>
<evidence type="ECO:0000313" key="4">
    <source>
        <dbReference type="EMBL" id="MDP4538196.1"/>
    </source>
</evidence>
<dbReference type="PANTHER" id="PTHR37944:SF1">
    <property type="entry name" value="PORIN B"/>
    <property type="match status" value="1"/>
</dbReference>
<dbReference type="InterPro" id="IPR007049">
    <property type="entry name" value="Carb-sel_porin_OprB"/>
</dbReference>
<evidence type="ECO:0000256" key="2">
    <source>
        <dbReference type="RuleBase" id="RU363072"/>
    </source>
</evidence>
<dbReference type="Proteomes" id="UP001235664">
    <property type="component" value="Unassembled WGS sequence"/>
</dbReference>
<evidence type="ECO:0000256" key="1">
    <source>
        <dbReference type="ARBA" id="ARBA00008769"/>
    </source>
</evidence>
<dbReference type="InterPro" id="IPR038673">
    <property type="entry name" value="OprB_sf"/>
</dbReference>
<organism evidence="4 5">
    <name type="scientific">Qipengyuania benthica</name>
    <dbReference type="NCBI Taxonomy" id="3067651"/>
    <lineage>
        <taxon>Bacteria</taxon>
        <taxon>Pseudomonadati</taxon>
        <taxon>Pseudomonadota</taxon>
        <taxon>Alphaproteobacteria</taxon>
        <taxon>Sphingomonadales</taxon>
        <taxon>Erythrobacteraceae</taxon>
        <taxon>Qipengyuania</taxon>
    </lineage>
</organism>
<keyword evidence="5" id="KW-1185">Reference proteome</keyword>
<feature type="chain" id="PRO_5044975187" evidence="2">
    <location>
        <begin position="24"/>
        <end position="420"/>
    </location>
</feature>
<dbReference type="PANTHER" id="PTHR37944">
    <property type="entry name" value="PORIN B"/>
    <property type="match status" value="1"/>
</dbReference>
<dbReference type="Gene3D" id="2.40.160.180">
    <property type="entry name" value="Carbohydrate-selective porin OprB"/>
    <property type="match status" value="1"/>
</dbReference>
<dbReference type="Pfam" id="PF04966">
    <property type="entry name" value="OprB"/>
    <property type="match status" value="1"/>
</dbReference>
<reference evidence="4 5" key="1">
    <citation type="submission" date="2023-08" db="EMBL/GenBank/DDBJ databases">
        <title>genomic of DY56.</title>
        <authorList>
            <person name="Wang Y."/>
        </authorList>
    </citation>
    <scope>NUCLEOTIDE SEQUENCE [LARGE SCALE GENOMIC DNA]</scope>
    <source>
        <strain evidence="4 5">DY56-A-20</strain>
    </source>
</reference>
<dbReference type="RefSeq" id="WP_305928342.1">
    <property type="nucleotide sequence ID" value="NZ_JAVAIL010000001.1"/>
</dbReference>
<accession>A0ABT9H4G4</accession>
<evidence type="ECO:0000256" key="3">
    <source>
        <dbReference type="SAM" id="MobiDB-lite"/>
    </source>
</evidence>
<proteinExistence type="inferred from homology"/>
<feature type="region of interest" description="Disordered" evidence="3">
    <location>
        <begin position="24"/>
        <end position="56"/>
    </location>
</feature>
<sequence>MRRWGFALAVLGLALGGGIEASAAAQGRAPADPQANPEPAPSPQLEQPASSAQSVPDPASIKLVAAQFVDLPLSGGSTSDAQYGLKLDAYVDLKGSLFGLDDSFALHIHPELRAGESSNGEIGLLPTNSALFYPASEDEQFDLSANLTKTWRSGASLTVGKVNVFDLSAQLPITGGGGIEGFQNLAFALPPSAIVPGSLVGALLTVPTKKALFRLWVFDPNLASRRSGIPTLFEDGVGALASVTVPATIAGRQGYYALKLAASTRRGISSRALPPVLIPAPGSGFGESRGEFAAILAASQYLVGGPRDPAGGIGVFGQVYLSAGDPTFLDVSAQAGIAGNPPGRPQDRFGLGWFRYSLTDGLVDALAARVPLEDEEGVEAFYTIGLNETFRLTANLQLIDSAIAPRDEALLGGLRLVTAF</sequence>
<protein>
    <submittedName>
        <fullName evidence="4">Carbohydrate porin</fullName>
    </submittedName>
</protein>
<comment type="caution">
    <text evidence="4">The sequence shown here is derived from an EMBL/GenBank/DDBJ whole genome shotgun (WGS) entry which is preliminary data.</text>
</comment>
<feature type="signal peptide" evidence="2">
    <location>
        <begin position="1"/>
        <end position="23"/>
    </location>
</feature>
<dbReference type="EMBL" id="JAVAIL010000001">
    <property type="protein sequence ID" value="MDP4538196.1"/>
    <property type="molecule type" value="Genomic_DNA"/>
</dbReference>
<comment type="similarity">
    <text evidence="1 2">Belongs to the OprB family.</text>
</comment>
<keyword evidence="2" id="KW-0732">Signal</keyword>
<name>A0ABT9H4G4_9SPHN</name>
<feature type="compositionally biased region" description="Polar residues" evidence="3">
    <location>
        <begin position="44"/>
        <end position="54"/>
    </location>
</feature>
<evidence type="ECO:0000313" key="5">
    <source>
        <dbReference type="Proteomes" id="UP001235664"/>
    </source>
</evidence>